<dbReference type="Pfam" id="PF08922">
    <property type="entry name" value="DUF1905"/>
    <property type="match status" value="1"/>
</dbReference>
<sequence>MSEPEPVRFTATLLRPAQPKNAAWRFLRMPPAASKRLPSRGMVSVSGMLEGHAFKATLEPDGEGSHWLKVPRALHEAAGVEAGKSVALELVPVDKDPEPKLPPDLKKALAASPAATVQWKAITPAARRDFIQWIATAKKVETRERRIRTGCDMLEVGKKRICCFDRSGMYSRGNIGAPEPAAD</sequence>
<name>A0A7G9ST63_9GAMM</name>
<gene>
    <name evidence="1" type="ORF">H9L16_05535</name>
</gene>
<keyword evidence="2" id="KW-1185">Reference proteome</keyword>
<reference evidence="1 2" key="1">
    <citation type="submission" date="2020-08" db="EMBL/GenBank/DDBJ databases">
        <title>Genome sequence of Thermomonas carbonis KCTC 42013T.</title>
        <authorList>
            <person name="Hyun D.-W."/>
            <person name="Bae J.-W."/>
        </authorList>
    </citation>
    <scope>NUCLEOTIDE SEQUENCE [LARGE SCALE GENOMIC DNA]</scope>
    <source>
        <strain evidence="1 2">KCTC 42013</strain>
    </source>
</reference>
<dbReference type="InterPro" id="IPR015018">
    <property type="entry name" value="DUF1905"/>
</dbReference>
<dbReference type="InterPro" id="IPR037079">
    <property type="entry name" value="AF2212/PG0164-like_sf"/>
</dbReference>
<dbReference type="EMBL" id="CP060719">
    <property type="protein sequence ID" value="QNN71038.1"/>
    <property type="molecule type" value="Genomic_DNA"/>
</dbReference>
<accession>A0A7G9ST63</accession>
<dbReference type="SUPFAM" id="SSF141694">
    <property type="entry name" value="AF2212/PG0164-like"/>
    <property type="match status" value="1"/>
</dbReference>
<dbReference type="Pfam" id="PF13376">
    <property type="entry name" value="OmdA"/>
    <property type="match status" value="1"/>
</dbReference>
<dbReference type="Proteomes" id="UP000515804">
    <property type="component" value="Chromosome"/>
</dbReference>
<dbReference type="AlphaFoldDB" id="A0A7G9ST63"/>
<proteinExistence type="predicted"/>
<dbReference type="Gene3D" id="2.40.30.100">
    <property type="entry name" value="AF2212/PG0164-like"/>
    <property type="match status" value="1"/>
</dbReference>
<organism evidence="1 2">
    <name type="scientific">Thermomonas carbonis</name>
    <dbReference type="NCBI Taxonomy" id="1463158"/>
    <lineage>
        <taxon>Bacteria</taxon>
        <taxon>Pseudomonadati</taxon>
        <taxon>Pseudomonadota</taxon>
        <taxon>Gammaproteobacteria</taxon>
        <taxon>Lysobacterales</taxon>
        <taxon>Lysobacteraceae</taxon>
        <taxon>Thermomonas</taxon>
    </lineage>
</organism>
<dbReference type="RefSeq" id="WP_187553553.1">
    <property type="nucleotide sequence ID" value="NZ_BMZL01000001.1"/>
</dbReference>
<protein>
    <submittedName>
        <fullName evidence="1">DUF1905 domain-containing protein</fullName>
    </submittedName>
</protein>
<evidence type="ECO:0000313" key="2">
    <source>
        <dbReference type="Proteomes" id="UP000515804"/>
    </source>
</evidence>
<dbReference type="KEGG" id="tcn:H9L16_05535"/>
<evidence type="ECO:0000313" key="1">
    <source>
        <dbReference type="EMBL" id="QNN71038.1"/>
    </source>
</evidence>